<evidence type="ECO:0000256" key="5">
    <source>
        <dbReference type="ARBA" id="ARBA00023326"/>
    </source>
</evidence>
<dbReference type="Pfam" id="PF00331">
    <property type="entry name" value="Glyco_hydro_10"/>
    <property type="match status" value="1"/>
</dbReference>
<organism evidence="8 9">
    <name type="scientific">Littorina saxatilis</name>
    <dbReference type="NCBI Taxonomy" id="31220"/>
    <lineage>
        <taxon>Eukaryota</taxon>
        <taxon>Metazoa</taxon>
        <taxon>Spiralia</taxon>
        <taxon>Lophotrochozoa</taxon>
        <taxon>Mollusca</taxon>
        <taxon>Gastropoda</taxon>
        <taxon>Caenogastropoda</taxon>
        <taxon>Littorinimorpha</taxon>
        <taxon>Littorinoidea</taxon>
        <taxon>Littorinidae</taxon>
        <taxon>Littorina</taxon>
    </lineage>
</organism>
<keyword evidence="3" id="KW-0378">Hydrolase</keyword>
<dbReference type="Gene3D" id="2.60.120.260">
    <property type="entry name" value="Galactose-binding domain-like"/>
    <property type="match status" value="1"/>
</dbReference>
<dbReference type="EMBL" id="JBAMIC010000008">
    <property type="protein sequence ID" value="KAK7104495.1"/>
    <property type="molecule type" value="Genomic_DNA"/>
</dbReference>
<evidence type="ECO:0000256" key="1">
    <source>
        <dbReference type="ARBA" id="ARBA00007495"/>
    </source>
</evidence>
<keyword evidence="2" id="KW-0677">Repeat</keyword>
<dbReference type="SUPFAM" id="SSF51445">
    <property type="entry name" value="(Trans)glycosidases"/>
    <property type="match status" value="1"/>
</dbReference>
<keyword evidence="6" id="KW-0732">Signal</keyword>
<dbReference type="InterPro" id="IPR008979">
    <property type="entry name" value="Galactose-bd-like_sf"/>
</dbReference>
<evidence type="ECO:0000256" key="3">
    <source>
        <dbReference type="ARBA" id="ARBA00022801"/>
    </source>
</evidence>
<dbReference type="PROSITE" id="PS51760">
    <property type="entry name" value="GH10_2"/>
    <property type="match status" value="1"/>
</dbReference>
<evidence type="ECO:0000313" key="9">
    <source>
        <dbReference type="Proteomes" id="UP001374579"/>
    </source>
</evidence>
<comment type="caution">
    <text evidence="8">The sequence shown here is derived from an EMBL/GenBank/DDBJ whole genome shotgun (WGS) entry which is preliminary data.</text>
</comment>
<dbReference type="GO" id="GO:0031176">
    <property type="term" value="F:endo-1,4-beta-xylanase activity"/>
    <property type="evidence" value="ECO:0007669"/>
    <property type="project" value="UniProtKB-ARBA"/>
</dbReference>
<protein>
    <recommendedName>
        <fullName evidence="7">GH10 domain-containing protein</fullName>
    </recommendedName>
</protein>
<keyword evidence="9" id="KW-1185">Reference proteome</keyword>
<feature type="domain" description="GH10" evidence="7">
    <location>
        <begin position="206"/>
        <end position="509"/>
    </location>
</feature>
<gene>
    <name evidence="8" type="ORF">V1264_019202</name>
</gene>
<dbReference type="SUPFAM" id="SSF49785">
    <property type="entry name" value="Galactose-binding domain-like"/>
    <property type="match status" value="1"/>
</dbReference>
<dbReference type="PANTHER" id="PTHR31490:SF1">
    <property type="entry name" value="ENDO-1,4-BETA-XYLANASE 1"/>
    <property type="match status" value="1"/>
</dbReference>
<evidence type="ECO:0000256" key="6">
    <source>
        <dbReference type="SAM" id="SignalP"/>
    </source>
</evidence>
<dbReference type="InterPro" id="IPR044846">
    <property type="entry name" value="GH10"/>
</dbReference>
<dbReference type="InterPro" id="IPR017853">
    <property type="entry name" value="GH"/>
</dbReference>
<proteinExistence type="inferred from homology"/>
<keyword evidence="5" id="KW-0624">Polysaccharide degradation</keyword>
<dbReference type="GO" id="GO:0000272">
    <property type="term" value="P:polysaccharide catabolic process"/>
    <property type="evidence" value="ECO:0007669"/>
    <property type="project" value="UniProtKB-KW"/>
</dbReference>
<dbReference type="Gene3D" id="3.20.20.80">
    <property type="entry name" value="Glycosidases"/>
    <property type="match status" value="1"/>
</dbReference>
<dbReference type="InterPro" id="IPR001000">
    <property type="entry name" value="GH10_dom"/>
</dbReference>
<dbReference type="AlphaFoldDB" id="A0AAN9GF49"/>
<dbReference type="InterPro" id="IPR003305">
    <property type="entry name" value="CenC_carb-bd"/>
</dbReference>
<feature type="signal peptide" evidence="6">
    <location>
        <begin position="1"/>
        <end position="20"/>
    </location>
</feature>
<evidence type="ECO:0000313" key="8">
    <source>
        <dbReference type="EMBL" id="KAK7104495.1"/>
    </source>
</evidence>
<feature type="chain" id="PRO_5042933218" description="GH10 domain-containing protein" evidence="6">
    <location>
        <begin position="21"/>
        <end position="572"/>
    </location>
</feature>
<evidence type="ECO:0000256" key="4">
    <source>
        <dbReference type="ARBA" id="ARBA00023277"/>
    </source>
</evidence>
<keyword evidence="4" id="KW-0119">Carbohydrate metabolism</keyword>
<evidence type="ECO:0000256" key="2">
    <source>
        <dbReference type="ARBA" id="ARBA00022737"/>
    </source>
</evidence>
<dbReference type="Proteomes" id="UP001374579">
    <property type="component" value="Unassembled WGS sequence"/>
</dbReference>
<accession>A0AAN9GF49</accession>
<name>A0AAN9GF49_9CAEN</name>
<sequence length="572" mass="64995">MLVTLFIAVFFRMCIMYAYGELLKNGGFEAEGDWQCFAPHCELVTNKHTGQHAMKISNRTHFFQGASQFIHVEPSKTYAVSGYIKLLNDQPEHHSQMVTMAVEFTYSSGYKSYDTAAAHAPVLKSDGWVHLQGEFGAPRDHVKTTRIYFQGPHPSVDFVVDDASVTEMTSVPLPTDPSWRKQTDSVIHSKRMSNIQIHVSAAPGLNRNDVQIRVVQKKKSFPFGTVVNAPVYNRESQSKYRDFIHNHFNWAVPEGRLKWPAVEGHQGHDNFGPALKMINGLKSHGIKVRGHTLVWSSQFAIQPWVQALSGDKLRQAVEHHIQLTTNITHGLVEHWDVNNENLHGTWYQDRLHDPDYNLELFRIAHRADPSVKLFLNDNTVVRSGGFTQAYLDMARKVKSANVGLYGMGVQSHFIAGRDPNPHLIKLRLDLLAQAGIPIWVTEMDLMAGDENTRADYYERALRALYGHPAVEGILLWGFWDQRHWRGVNASLVQGPDLTPNAAGRRVLDLLENQWMTDETHELSQSGDRFTVRGFHGDYELHVRYQGHERNDLKQTFSISPSQATHNVNVHIH</sequence>
<comment type="similarity">
    <text evidence="1">Belongs to the glycosyl hydrolase 10 (cellulase F) family.</text>
</comment>
<dbReference type="Pfam" id="PF02018">
    <property type="entry name" value="CBM_4_9"/>
    <property type="match status" value="1"/>
</dbReference>
<evidence type="ECO:0000259" key="7">
    <source>
        <dbReference type="PROSITE" id="PS51760"/>
    </source>
</evidence>
<reference evidence="8 9" key="1">
    <citation type="submission" date="2024-02" db="EMBL/GenBank/DDBJ databases">
        <title>Chromosome-scale genome assembly of the rough periwinkle Littorina saxatilis.</title>
        <authorList>
            <person name="De Jode A."/>
            <person name="Faria R."/>
            <person name="Formenti G."/>
            <person name="Sims Y."/>
            <person name="Smith T.P."/>
            <person name="Tracey A."/>
            <person name="Wood J.M.D."/>
            <person name="Zagrodzka Z.B."/>
            <person name="Johannesson K."/>
            <person name="Butlin R.K."/>
            <person name="Leder E.H."/>
        </authorList>
    </citation>
    <scope>NUCLEOTIDE SEQUENCE [LARGE SCALE GENOMIC DNA]</scope>
    <source>
        <strain evidence="8">Snail1</strain>
        <tissue evidence="8">Muscle</tissue>
    </source>
</reference>
<dbReference type="PANTHER" id="PTHR31490">
    <property type="entry name" value="GLYCOSYL HYDROLASE"/>
    <property type="match status" value="1"/>
</dbReference>
<dbReference type="SMART" id="SM00633">
    <property type="entry name" value="Glyco_10"/>
    <property type="match status" value="1"/>
</dbReference>
<dbReference type="PRINTS" id="PR00134">
    <property type="entry name" value="GLHYDRLASE10"/>
</dbReference>